<dbReference type="Pfam" id="PF09932">
    <property type="entry name" value="DUF2164"/>
    <property type="match status" value="1"/>
</dbReference>
<proteinExistence type="predicted"/>
<dbReference type="Proteomes" id="UP001165089">
    <property type="component" value="Unassembled WGS sequence"/>
</dbReference>
<sequence length="96" mass="10727">MDIRLSPDTEQRLRESIRRFVAEEYGVSLGDLGAGVFLDFCLKEIAPAAYNQAVADAQAHLQDRVADLENVCFAEEGGYWKAEGKRIVARKPASRR</sequence>
<dbReference type="EMBL" id="BSDD01000006">
    <property type="protein sequence ID" value="GLH71365.1"/>
    <property type="molecule type" value="Genomic_DNA"/>
</dbReference>
<comment type="caution">
    <text evidence="1">The sequence shown here is derived from an EMBL/GenBank/DDBJ whole genome shotgun (WGS) entry which is preliminary data.</text>
</comment>
<evidence type="ECO:0000313" key="1">
    <source>
        <dbReference type="EMBL" id="GLH71365.1"/>
    </source>
</evidence>
<accession>A0ABQ5Q958</accession>
<gene>
    <name evidence="1" type="ORF">GETHPA_28980</name>
</gene>
<name>A0ABQ5Q958_9BACT</name>
<evidence type="ECO:0000313" key="2">
    <source>
        <dbReference type="Proteomes" id="UP001165089"/>
    </source>
</evidence>
<dbReference type="RefSeq" id="WP_285727594.1">
    <property type="nucleotide sequence ID" value="NZ_BSDD01000006.1"/>
</dbReference>
<organism evidence="1 2">
    <name type="scientific">Geothrix rubra</name>
    <dbReference type="NCBI Taxonomy" id="2927977"/>
    <lineage>
        <taxon>Bacteria</taxon>
        <taxon>Pseudomonadati</taxon>
        <taxon>Acidobacteriota</taxon>
        <taxon>Holophagae</taxon>
        <taxon>Holophagales</taxon>
        <taxon>Holophagaceae</taxon>
        <taxon>Geothrix</taxon>
    </lineage>
</organism>
<reference evidence="1 2" key="1">
    <citation type="journal article" date="2023" name="Antonie Van Leeuwenhoek">
        <title>Mesoterricola silvestris gen. nov., sp. nov., Mesoterricola sediminis sp. nov., Geothrix oryzae sp. nov., Geothrix edaphica sp. nov., Geothrix rubra sp. nov., and Geothrix limicola sp. nov., six novel members of Acidobacteriota isolated from soils.</title>
        <authorList>
            <person name="Itoh H."/>
            <person name="Sugisawa Y."/>
            <person name="Mise K."/>
            <person name="Xu Z."/>
            <person name="Kuniyasu M."/>
            <person name="Ushijima N."/>
            <person name="Kawano K."/>
            <person name="Kobayashi E."/>
            <person name="Shiratori Y."/>
            <person name="Masuda Y."/>
            <person name="Senoo K."/>
        </authorList>
    </citation>
    <scope>NUCLEOTIDE SEQUENCE [LARGE SCALE GENOMIC DNA]</scope>
    <source>
        <strain evidence="1 2">Red803</strain>
    </source>
</reference>
<evidence type="ECO:0008006" key="3">
    <source>
        <dbReference type="Google" id="ProtNLM"/>
    </source>
</evidence>
<keyword evidence="2" id="KW-1185">Reference proteome</keyword>
<dbReference type="InterPro" id="IPR018680">
    <property type="entry name" value="DUF2164"/>
</dbReference>
<protein>
    <recommendedName>
        <fullName evidence="3">DUF2164 domain-containing protein</fullName>
    </recommendedName>
</protein>